<dbReference type="AlphaFoldDB" id="A0AAJ0IDD6"/>
<name>A0AAJ0IDD6_9PEZI</name>
<evidence type="ECO:0000313" key="2">
    <source>
        <dbReference type="Proteomes" id="UP001285908"/>
    </source>
</evidence>
<sequence length="346" mass="39312">MAFLSSIFKRLSLNMVSPLSAGDSAQDQDQDDIDRSVNPYQPTAMEVILVRAMLEKALQLPPEIINAIIDHAEYWPHTSTVIDYSNWPQGQRVVNAGDGSSENAFLLRTLPLGFLKPPSSFFENDSNREVPLEPIPREPKEFPIDTYQSRISPTLSHPCRKIKFTIVSHDQGWGGEPRTRRTYKNSYTWFDIGLERCLQTSDDIDKPTFDPQTLSTILPKVREVDPNNDGDRHVQGTHTFDFPLCPQKDTMIQCNEVANGQYHQYEVEWKWTDNISSADLFDSGYGCEEGLIENPLPKVGRGQATGDGKFVRDLKLGDVITVWAKARFAGWANYIKRIQVDVYWVV</sequence>
<gene>
    <name evidence="1" type="ORF">B0T23DRAFT_353924</name>
</gene>
<dbReference type="GeneID" id="87873739"/>
<reference evidence="1 2" key="1">
    <citation type="journal article" date="2023" name="Mol. Phylogenet. Evol.">
        <title>Genome-scale phylogeny and comparative genomics of the fungal order Sordariales.</title>
        <authorList>
            <person name="Hensen N."/>
            <person name="Bonometti L."/>
            <person name="Westerberg I."/>
            <person name="Brannstrom I.O."/>
            <person name="Guillou S."/>
            <person name="Cros-Aarteil S."/>
            <person name="Calhoun S."/>
            <person name="Haridas S."/>
            <person name="Kuo A."/>
            <person name="Mondo S."/>
            <person name="Pangilinan J."/>
            <person name="Riley R."/>
            <person name="LaButti K."/>
            <person name="Andreopoulos B."/>
            <person name="Lipzen A."/>
            <person name="Chen C."/>
            <person name="Yan M."/>
            <person name="Daum C."/>
            <person name="Ng V."/>
            <person name="Clum A."/>
            <person name="Steindorff A."/>
            <person name="Ohm R.A."/>
            <person name="Martin F."/>
            <person name="Silar P."/>
            <person name="Natvig D.O."/>
            <person name="Lalanne C."/>
            <person name="Gautier V."/>
            <person name="Ament-Velasquez S.L."/>
            <person name="Kruys A."/>
            <person name="Hutchinson M.I."/>
            <person name="Powell A.J."/>
            <person name="Barry K."/>
            <person name="Miller A.N."/>
            <person name="Grigoriev I.V."/>
            <person name="Debuchy R."/>
            <person name="Gladieux P."/>
            <person name="Hiltunen Thoren M."/>
            <person name="Johannesson H."/>
        </authorList>
    </citation>
    <scope>NUCLEOTIDE SEQUENCE [LARGE SCALE GENOMIC DNA]</scope>
    <source>
        <strain evidence="1 2">FGSC 10403</strain>
    </source>
</reference>
<organism evidence="1 2">
    <name type="scientific">Neurospora hispaniola</name>
    <dbReference type="NCBI Taxonomy" id="588809"/>
    <lineage>
        <taxon>Eukaryota</taxon>
        <taxon>Fungi</taxon>
        <taxon>Dikarya</taxon>
        <taxon>Ascomycota</taxon>
        <taxon>Pezizomycotina</taxon>
        <taxon>Sordariomycetes</taxon>
        <taxon>Sordariomycetidae</taxon>
        <taxon>Sordariales</taxon>
        <taxon>Sordariaceae</taxon>
        <taxon>Neurospora</taxon>
    </lineage>
</organism>
<dbReference type="Proteomes" id="UP001285908">
    <property type="component" value="Unassembled WGS sequence"/>
</dbReference>
<evidence type="ECO:0000313" key="1">
    <source>
        <dbReference type="EMBL" id="KAK3497684.1"/>
    </source>
</evidence>
<keyword evidence="2" id="KW-1185">Reference proteome</keyword>
<proteinExistence type="predicted"/>
<dbReference type="RefSeq" id="XP_062695948.1">
    <property type="nucleotide sequence ID" value="XM_062836117.1"/>
</dbReference>
<dbReference type="EMBL" id="JAULSX010000002">
    <property type="protein sequence ID" value="KAK3497684.1"/>
    <property type="molecule type" value="Genomic_DNA"/>
</dbReference>
<protein>
    <submittedName>
        <fullName evidence="1">Uncharacterized protein</fullName>
    </submittedName>
</protein>
<comment type="caution">
    <text evidence="1">The sequence shown here is derived from an EMBL/GenBank/DDBJ whole genome shotgun (WGS) entry which is preliminary data.</text>
</comment>
<accession>A0AAJ0IDD6</accession>